<dbReference type="AlphaFoldDB" id="A0A3E2T1H1"/>
<dbReference type="InterPro" id="IPR036286">
    <property type="entry name" value="LexA/Signal_pep-like_sf"/>
</dbReference>
<evidence type="ECO:0000256" key="1">
    <source>
        <dbReference type="ARBA" id="ARBA00023015"/>
    </source>
</evidence>
<dbReference type="Gene3D" id="1.10.260.40">
    <property type="entry name" value="lambda repressor-like DNA-binding domains"/>
    <property type="match status" value="1"/>
</dbReference>
<dbReference type="CDD" id="cd00093">
    <property type="entry name" value="HTH_XRE"/>
    <property type="match status" value="1"/>
</dbReference>
<dbReference type="GO" id="GO:0003677">
    <property type="term" value="F:DNA binding"/>
    <property type="evidence" value="ECO:0007669"/>
    <property type="project" value="UniProtKB-KW"/>
</dbReference>
<evidence type="ECO:0000313" key="5">
    <source>
        <dbReference type="EMBL" id="RGB67995.1"/>
    </source>
</evidence>
<dbReference type="InterPro" id="IPR001387">
    <property type="entry name" value="Cro/C1-type_HTH"/>
</dbReference>
<dbReference type="Proteomes" id="UP000261140">
    <property type="component" value="Unassembled WGS sequence"/>
</dbReference>
<gene>
    <name evidence="5" type="ORF">DWZ89_12825</name>
</gene>
<dbReference type="CDD" id="cd06529">
    <property type="entry name" value="S24_LexA-like"/>
    <property type="match status" value="1"/>
</dbReference>
<dbReference type="PROSITE" id="PS50943">
    <property type="entry name" value="HTH_CROC1"/>
    <property type="match status" value="1"/>
</dbReference>
<evidence type="ECO:0000259" key="4">
    <source>
        <dbReference type="PROSITE" id="PS50943"/>
    </source>
</evidence>
<evidence type="ECO:0000256" key="3">
    <source>
        <dbReference type="ARBA" id="ARBA00023163"/>
    </source>
</evidence>
<dbReference type="InterPro" id="IPR039418">
    <property type="entry name" value="LexA-like"/>
</dbReference>
<evidence type="ECO:0000256" key="2">
    <source>
        <dbReference type="ARBA" id="ARBA00023125"/>
    </source>
</evidence>
<feature type="domain" description="HTH cro/C1-type" evidence="4">
    <location>
        <begin position="117"/>
        <end position="178"/>
    </location>
</feature>
<dbReference type="Pfam" id="PF00717">
    <property type="entry name" value="Peptidase_S24"/>
    <property type="match status" value="1"/>
</dbReference>
<dbReference type="InterPro" id="IPR015927">
    <property type="entry name" value="Peptidase_S24_S26A/B/C"/>
</dbReference>
<keyword evidence="3" id="KW-0804">Transcription</keyword>
<keyword evidence="1" id="KW-0805">Transcription regulation</keyword>
<name>A0A3E2T1H1_9FIRM</name>
<evidence type="ECO:0000313" key="6">
    <source>
        <dbReference type="Proteomes" id="UP000261140"/>
    </source>
</evidence>
<proteinExistence type="predicted"/>
<keyword evidence="2" id="KW-0238">DNA-binding</keyword>
<protein>
    <submittedName>
        <fullName evidence="5">Helix-turn-helix domain-containing protein</fullName>
    </submittedName>
</protein>
<dbReference type="InterPro" id="IPR010982">
    <property type="entry name" value="Lambda_DNA-bd_dom_sf"/>
</dbReference>
<dbReference type="SUPFAM" id="SSF51306">
    <property type="entry name" value="LexA/Signal peptidase"/>
    <property type="match status" value="1"/>
</dbReference>
<organism evidence="5 6">
    <name type="scientific">Faecalibacterium prausnitzii</name>
    <dbReference type="NCBI Taxonomy" id="853"/>
    <lineage>
        <taxon>Bacteria</taxon>
        <taxon>Bacillati</taxon>
        <taxon>Bacillota</taxon>
        <taxon>Clostridia</taxon>
        <taxon>Eubacteriales</taxon>
        <taxon>Oscillospiraceae</taxon>
        <taxon>Faecalibacterium</taxon>
    </lineage>
</organism>
<dbReference type="Gene3D" id="2.10.109.10">
    <property type="entry name" value="Umud Fragment, subunit A"/>
    <property type="match status" value="1"/>
</dbReference>
<dbReference type="PANTHER" id="PTHR40661:SF1">
    <property type="entry name" value="HTH CRO_C1-TYPE DOMAIN-CONTAINING PROTEIN"/>
    <property type="match status" value="1"/>
</dbReference>
<dbReference type="PANTHER" id="PTHR40661">
    <property type="match status" value="1"/>
</dbReference>
<reference evidence="5 6" key="1">
    <citation type="submission" date="2018-08" db="EMBL/GenBank/DDBJ databases">
        <title>A genome reference for cultivated species of the human gut microbiota.</title>
        <authorList>
            <person name="Zou Y."/>
            <person name="Xue W."/>
            <person name="Luo G."/>
        </authorList>
    </citation>
    <scope>NUCLEOTIDE SEQUENCE [LARGE SCALE GENOMIC DNA]</scope>
    <source>
        <strain evidence="5 6">AF36-11AT</strain>
    </source>
</reference>
<sequence>MVPHIGHLTFSFLILSPLKNAKYTRFRSGINTKKLLFVDLIRLYTHFMEISITYLSLFWRFLVDFLCFLYYNRATGSQRSVLAMKKKTALTKMHIAPSTVCYDAVAARDSNEVGLILAAVRKRNGYSLVTFSELLRHYGVDVSDKGISKWEKGYTTPSIYQLVAICYALNIKEGPSYFTKNFQKPALLNDIGQKKVAEYEMDLIASRRYQPDAEEPAEIDYIMMPVSELPVSAGLGAFLEGEMFQQIQVPASSVPAGAEFGIYVSGDSMEPRYHNGQIVWVKRCEELECGDIGIFVYDDCGYLKKYDEHTPDKTQAEFLTDSYGVVHNQPVLVSLNTKYSPIIISPEQRFEIVGKVLN</sequence>
<dbReference type="Pfam" id="PF01381">
    <property type="entry name" value="HTH_3"/>
    <property type="match status" value="1"/>
</dbReference>
<accession>A0A3E2T1H1</accession>
<comment type="caution">
    <text evidence="5">The sequence shown here is derived from an EMBL/GenBank/DDBJ whole genome shotgun (WGS) entry which is preliminary data.</text>
</comment>
<dbReference type="SUPFAM" id="SSF47413">
    <property type="entry name" value="lambda repressor-like DNA-binding domains"/>
    <property type="match status" value="1"/>
</dbReference>
<dbReference type="EMBL" id="QVEQ01000018">
    <property type="protein sequence ID" value="RGB67995.1"/>
    <property type="molecule type" value="Genomic_DNA"/>
</dbReference>